<comment type="caution">
    <text evidence="1">The sequence shown here is derived from an EMBL/GenBank/DDBJ whole genome shotgun (WGS) entry which is preliminary data.</text>
</comment>
<evidence type="ECO:0000313" key="1">
    <source>
        <dbReference type="EMBL" id="KAH9792548.1"/>
    </source>
</evidence>
<gene>
    <name evidence="1" type="ORF">KPL71_004167</name>
</gene>
<dbReference type="Proteomes" id="UP000829398">
    <property type="component" value="Chromosome 2"/>
</dbReference>
<dbReference type="EMBL" id="CM039171">
    <property type="protein sequence ID" value="KAH9792548.1"/>
    <property type="molecule type" value="Genomic_DNA"/>
</dbReference>
<keyword evidence="2" id="KW-1185">Reference proteome</keyword>
<proteinExistence type="predicted"/>
<protein>
    <submittedName>
        <fullName evidence="1">Uncharacterized protein</fullName>
    </submittedName>
</protein>
<sequence length="358" mass="41439">MFLDKGSTQSNLDCFLHCTTPIVRSQFLPKTEMRDLNSLWHPWEREKVEYFTLGDLWNCYDEWSAYGAGVPIVLGNGETLVQYYVPYLSAIQIFTSSSCVNGLREETDDSETRDLFSDSCSEESEMEKLWRWDGCSSEEGGCDQDNLLHLNDRLGYLYFQYFERSTPYGRVPLMDKITGLARRYPGLMSLRNVDLSPASWMAVAWYPIYHIPMGRTIKDLSTCFLTYHTLSSSFQGTLLSIINSIGFFHISAFIFLESFIFILHLLPKLLFWLFYLCIDMDLDDDIENDERKRKEGEGISLPPFGLATYKMQGNVWVSGNCGRDQERLVSLLSVADSWLKQLRVQHHDFNYFVGIRRG</sequence>
<evidence type="ECO:0000313" key="2">
    <source>
        <dbReference type="Proteomes" id="UP000829398"/>
    </source>
</evidence>
<accession>A0ACB8N3T9</accession>
<name>A0ACB8N3T9_CITSI</name>
<organism evidence="1 2">
    <name type="scientific">Citrus sinensis</name>
    <name type="common">Sweet orange</name>
    <name type="synonym">Citrus aurantium var. sinensis</name>
    <dbReference type="NCBI Taxonomy" id="2711"/>
    <lineage>
        <taxon>Eukaryota</taxon>
        <taxon>Viridiplantae</taxon>
        <taxon>Streptophyta</taxon>
        <taxon>Embryophyta</taxon>
        <taxon>Tracheophyta</taxon>
        <taxon>Spermatophyta</taxon>
        <taxon>Magnoliopsida</taxon>
        <taxon>eudicotyledons</taxon>
        <taxon>Gunneridae</taxon>
        <taxon>Pentapetalae</taxon>
        <taxon>rosids</taxon>
        <taxon>malvids</taxon>
        <taxon>Sapindales</taxon>
        <taxon>Rutaceae</taxon>
        <taxon>Aurantioideae</taxon>
        <taxon>Citrus</taxon>
    </lineage>
</organism>
<reference evidence="2" key="1">
    <citation type="journal article" date="2023" name="Hortic. Res.">
        <title>A chromosome-level phased genome enabling allele-level studies in sweet orange: a case study on citrus Huanglongbing tolerance.</title>
        <authorList>
            <person name="Wu B."/>
            <person name="Yu Q."/>
            <person name="Deng Z."/>
            <person name="Duan Y."/>
            <person name="Luo F."/>
            <person name="Gmitter F. Jr."/>
        </authorList>
    </citation>
    <scope>NUCLEOTIDE SEQUENCE [LARGE SCALE GENOMIC DNA]</scope>
    <source>
        <strain evidence="2">cv. Valencia</strain>
    </source>
</reference>